<keyword evidence="3" id="KW-0731">Sigma factor</keyword>
<keyword evidence="5" id="KW-0804">Transcription</keyword>
<name>A0A2W5K7B0_9ACTN</name>
<dbReference type="GO" id="GO:0006352">
    <property type="term" value="P:DNA-templated transcription initiation"/>
    <property type="evidence" value="ECO:0007669"/>
    <property type="project" value="InterPro"/>
</dbReference>
<evidence type="ECO:0000256" key="2">
    <source>
        <dbReference type="ARBA" id="ARBA00023015"/>
    </source>
</evidence>
<proteinExistence type="inferred from homology"/>
<evidence type="ECO:0000256" key="4">
    <source>
        <dbReference type="ARBA" id="ARBA00023125"/>
    </source>
</evidence>
<dbReference type="RefSeq" id="WP_366664351.1">
    <property type="nucleotide sequence ID" value="NZ_CAKZIO010000009.1"/>
</dbReference>
<keyword evidence="4" id="KW-0238">DNA-binding</keyword>
<comment type="caution">
    <text evidence="7">The sequence shown here is derived from an EMBL/GenBank/DDBJ whole genome shotgun (WGS) entry which is preliminary data.</text>
</comment>
<dbReference type="SUPFAM" id="SSF88659">
    <property type="entry name" value="Sigma3 and sigma4 domains of RNA polymerase sigma factors"/>
    <property type="match status" value="1"/>
</dbReference>
<accession>A0A2W5K7B0</accession>
<comment type="similarity">
    <text evidence="1">Belongs to the sigma-70 factor family. ECF subfamily.</text>
</comment>
<dbReference type="Gene3D" id="1.10.10.10">
    <property type="entry name" value="Winged helix-like DNA-binding domain superfamily/Winged helix DNA-binding domain"/>
    <property type="match status" value="1"/>
</dbReference>
<dbReference type="InterPro" id="IPR013249">
    <property type="entry name" value="RNA_pol_sigma70_r4_t2"/>
</dbReference>
<evidence type="ECO:0000259" key="6">
    <source>
        <dbReference type="Pfam" id="PF08281"/>
    </source>
</evidence>
<gene>
    <name evidence="7" type="ORF">DI579_06520</name>
</gene>
<dbReference type="EMBL" id="QFOZ01000012">
    <property type="protein sequence ID" value="PZP88362.1"/>
    <property type="molecule type" value="Genomic_DNA"/>
</dbReference>
<evidence type="ECO:0000256" key="3">
    <source>
        <dbReference type="ARBA" id="ARBA00023082"/>
    </source>
</evidence>
<dbReference type="Pfam" id="PF08281">
    <property type="entry name" value="Sigma70_r4_2"/>
    <property type="match status" value="1"/>
</dbReference>
<dbReference type="InterPro" id="IPR013324">
    <property type="entry name" value="RNA_pol_sigma_r3/r4-like"/>
</dbReference>
<evidence type="ECO:0000256" key="5">
    <source>
        <dbReference type="ARBA" id="ARBA00023163"/>
    </source>
</evidence>
<sequence length="70" mass="7397">MFLVDVAGFSLQETAELVNAPLGTIKSRRNRAKAHLIITAAQEVAEDVSDEIEGRADGIDTATVTLAKSA</sequence>
<organism evidence="7 8">
    <name type="scientific">Lawsonella clevelandensis</name>
    <dbReference type="NCBI Taxonomy" id="1528099"/>
    <lineage>
        <taxon>Bacteria</taxon>
        <taxon>Bacillati</taxon>
        <taxon>Actinomycetota</taxon>
        <taxon>Actinomycetes</taxon>
        <taxon>Mycobacteriales</taxon>
        <taxon>Lawsonellaceae</taxon>
        <taxon>Lawsonella</taxon>
    </lineage>
</organism>
<protein>
    <recommendedName>
        <fullName evidence="6">RNA polymerase sigma factor 70 region 4 type 2 domain-containing protein</fullName>
    </recommendedName>
</protein>
<dbReference type="GO" id="GO:0003677">
    <property type="term" value="F:DNA binding"/>
    <property type="evidence" value="ECO:0007669"/>
    <property type="project" value="UniProtKB-KW"/>
</dbReference>
<evidence type="ECO:0000256" key="1">
    <source>
        <dbReference type="ARBA" id="ARBA00010641"/>
    </source>
</evidence>
<dbReference type="Proteomes" id="UP000248606">
    <property type="component" value="Unassembled WGS sequence"/>
</dbReference>
<evidence type="ECO:0000313" key="7">
    <source>
        <dbReference type="EMBL" id="PZP88362.1"/>
    </source>
</evidence>
<dbReference type="AlphaFoldDB" id="A0A2W5K7B0"/>
<feature type="domain" description="RNA polymerase sigma factor 70 region 4 type 2" evidence="6">
    <location>
        <begin position="3"/>
        <end position="36"/>
    </location>
</feature>
<dbReference type="InterPro" id="IPR036388">
    <property type="entry name" value="WH-like_DNA-bd_sf"/>
</dbReference>
<keyword evidence="2" id="KW-0805">Transcription regulation</keyword>
<reference evidence="7 8" key="1">
    <citation type="submission" date="2017-08" db="EMBL/GenBank/DDBJ databases">
        <title>Infants hospitalized years apart are colonized by the same room-sourced microbial strains.</title>
        <authorList>
            <person name="Brooks B."/>
            <person name="Olm M.R."/>
            <person name="Firek B.A."/>
            <person name="Baker R."/>
            <person name="Thomas B.C."/>
            <person name="Morowitz M.J."/>
            <person name="Banfield J.F."/>
        </authorList>
    </citation>
    <scope>NUCLEOTIDE SEQUENCE [LARGE SCALE GENOMIC DNA]</scope>
    <source>
        <strain evidence="7">S2_006_000_R1_57</strain>
    </source>
</reference>
<dbReference type="GO" id="GO:0016987">
    <property type="term" value="F:sigma factor activity"/>
    <property type="evidence" value="ECO:0007669"/>
    <property type="project" value="UniProtKB-KW"/>
</dbReference>
<evidence type="ECO:0000313" key="8">
    <source>
        <dbReference type="Proteomes" id="UP000248606"/>
    </source>
</evidence>